<gene>
    <name evidence="1" type="ordered locus">BCAH187_A2207</name>
</gene>
<dbReference type="EMBL" id="CP001177">
    <property type="protein sequence ID" value="ACJ78137.1"/>
    <property type="molecule type" value="Genomic_DNA"/>
</dbReference>
<protein>
    <submittedName>
        <fullName evidence="1">Uncharacterized protein</fullName>
    </submittedName>
</protein>
<sequence>MSFMVLSLVTTGLANDYKTVNKSSIDKIAYMQVDIKPGG</sequence>
<dbReference type="HOGENOM" id="CLU_3354678_0_0_9"/>
<reference evidence="1 2" key="1">
    <citation type="submission" date="2008-10" db="EMBL/GenBank/DDBJ databases">
        <title>Genome sequence of Bacillus cereus AH187.</title>
        <authorList>
            <person name="Dodson R.J."/>
            <person name="Durkin A.S."/>
            <person name="Rosovitz M.J."/>
            <person name="Rasko D.A."/>
            <person name="Kolsto A.B."/>
            <person name="Okstad O.A."/>
            <person name="Ravel J."/>
            <person name="Sutton G."/>
        </authorList>
    </citation>
    <scope>NUCLEOTIDE SEQUENCE [LARGE SCALE GENOMIC DNA]</scope>
    <source>
        <strain evidence="1 2">AH187</strain>
    </source>
</reference>
<accession>B7HP35</accession>
<dbReference type="AlphaFoldDB" id="B7HP35"/>
<proteinExistence type="predicted"/>
<evidence type="ECO:0000313" key="2">
    <source>
        <dbReference type="Proteomes" id="UP000002214"/>
    </source>
</evidence>
<dbReference type="KEGG" id="bcr:BCAH187_A2207"/>
<organism evidence="1 2">
    <name type="scientific">Bacillus cereus (strain AH187)</name>
    <dbReference type="NCBI Taxonomy" id="405534"/>
    <lineage>
        <taxon>Bacteria</taxon>
        <taxon>Bacillati</taxon>
        <taxon>Bacillota</taxon>
        <taxon>Bacilli</taxon>
        <taxon>Bacillales</taxon>
        <taxon>Bacillaceae</taxon>
        <taxon>Bacillus</taxon>
        <taxon>Bacillus cereus group</taxon>
    </lineage>
</organism>
<dbReference type="Proteomes" id="UP000002214">
    <property type="component" value="Chromosome"/>
</dbReference>
<name>B7HP35_BACC7</name>
<evidence type="ECO:0000313" key="1">
    <source>
        <dbReference type="EMBL" id="ACJ78137.1"/>
    </source>
</evidence>